<keyword evidence="3" id="KW-1185">Reference proteome</keyword>
<dbReference type="SUPFAM" id="SSF69304">
    <property type="entry name" value="Tricorn protease N-terminal domain"/>
    <property type="match status" value="1"/>
</dbReference>
<dbReference type="eggNOG" id="ENOG5033W2W">
    <property type="taxonomic scope" value="Bacteria"/>
</dbReference>
<feature type="chain" id="PRO_5038695342" evidence="1">
    <location>
        <begin position="26"/>
        <end position="357"/>
    </location>
</feature>
<dbReference type="RefSeq" id="WP_012657798.1">
    <property type="nucleotide sequence ID" value="NC_012004.1"/>
</dbReference>
<dbReference type="AlphaFoldDB" id="B9DTC4"/>
<proteinExistence type="predicted"/>
<gene>
    <name evidence="2" type="ordered locus">SUB0248</name>
</gene>
<accession>B9DTC4</accession>
<feature type="signal peptide" evidence="1">
    <location>
        <begin position="1"/>
        <end position="25"/>
    </location>
</feature>
<dbReference type="HOGENOM" id="CLU_767071_0_0_9"/>
<keyword evidence="1" id="KW-0732">Signal</keyword>
<reference evidence="3" key="1">
    <citation type="journal article" date="2009" name="BMC Genomics">
        <title>Evidence for niche adaptation in the genome of the bovine pathogen Streptococcus uberis.</title>
        <authorList>
            <person name="Ward P.N."/>
            <person name="Holden M.T.G."/>
            <person name="Leigh J.A."/>
            <person name="Lennard N."/>
            <person name="Bignell A."/>
            <person name="Barron A."/>
            <person name="Clark L."/>
            <person name="Quail M.A."/>
            <person name="Woodward J."/>
            <person name="Barrell B.G."/>
            <person name="Egan S.A."/>
            <person name="Field T.R."/>
            <person name="Maskell D."/>
            <person name="Kehoe M."/>
            <person name="Dowson C.G."/>
            <person name="Chanter N."/>
            <person name="Whatmore A.M."/>
            <person name="Bentley S.D."/>
            <person name="Parkhill J."/>
        </authorList>
    </citation>
    <scope>NUCLEOTIDE SEQUENCE [LARGE SCALE GENOMIC DNA]</scope>
    <source>
        <strain evidence="3">ATCC BAA-854 / 0140J</strain>
    </source>
</reference>
<dbReference type="KEGG" id="sub:SUB0248"/>
<dbReference type="STRING" id="218495.SUB0248"/>
<dbReference type="EMBL" id="AM946015">
    <property type="protein sequence ID" value="CAR40760.1"/>
    <property type="molecule type" value="Genomic_DNA"/>
</dbReference>
<dbReference type="PROSITE" id="PS51257">
    <property type="entry name" value="PROKAR_LIPOPROTEIN"/>
    <property type="match status" value="1"/>
</dbReference>
<evidence type="ECO:0000313" key="2">
    <source>
        <dbReference type="EMBL" id="CAR40760.1"/>
    </source>
</evidence>
<protein>
    <submittedName>
        <fullName evidence="2">Lipoprotein</fullName>
    </submittedName>
</protein>
<keyword evidence="2" id="KW-0449">Lipoprotein</keyword>
<evidence type="ECO:0000313" key="3">
    <source>
        <dbReference type="Proteomes" id="UP000000449"/>
    </source>
</evidence>
<organism evidence="2 3">
    <name type="scientific">Streptococcus uberis (strain ATCC BAA-854 / 0140J)</name>
    <dbReference type="NCBI Taxonomy" id="218495"/>
    <lineage>
        <taxon>Bacteria</taxon>
        <taxon>Bacillati</taxon>
        <taxon>Bacillota</taxon>
        <taxon>Bacilli</taxon>
        <taxon>Lactobacillales</taxon>
        <taxon>Streptococcaceae</taxon>
        <taxon>Streptococcus</taxon>
    </lineage>
</organism>
<evidence type="ECO:0000256" key="1">
    <source>
        <dbReference type="SAM" id="SignalP"/>
    </source>
</evidence>
<dbReference type="Proteomes" id="UP000000449">
    <property type="component" value="Chromosome"/>
</dbReference>
<sequence>MMSKIVKKIFFLTAFLIMFFLSACAAKQAKKEFQLAVFDKKTVHTFKFSGNQVVPVEKLSRKGNMSFARESFKSAGQRYVTKTLEGDGLTVYLESIDGKTLEETIQPALGNDAYTSTTDGNYFYATAVFTDRIDCYKYDLQMKKILKKSIPNNEVINASNQFLVIDNSLYLLVSYVDKSTQQPGTCLWKMNKDFNIQEIIDLNDSSAYLRMANVGEVLYIPESYKGSDSNGEPKTGKQIMVFDLVKREKRYLPTSAKYPKSIVYNQESESIIIENDGAFTKTFSWTIHNLQTGQEKLLTLPVSYRRGYLPPFVSYQKNRIYFLFSDYLIQYDILSEKIVTIDLKKYHIHNAHAMILK</sequence>
<name>B9DTC4_STRU0</name>